<name>A0A439CVB2_9PEZI</name>
<dbReference type="InterPro" id="IPR011009">
    <property type="entry name" value="Kinase-like_dom_sf"/>
</dbReference>
<dbReference type="Proteomes" id="UP000286045">
    <property type="component" value="Unassembled WGS sequence"/>
</dbReference>
<dbReference type="AlphaFoldDB" id="A0A439CVB2"/>
<proteinExistence type="predicted"/>
<evidence type="ECO:0000313" key="2">
    <source>
        <dbReference type="Proteomes" id="UP000286045"/>
    </source>
</evidence>
<evidence type="ECO:0000313" key="1">
    <source>
        <dbReference type="EMBL" id="RWA06075.1"/>
    </source>
</evidence>
<dbReference type="SUPFAM" id="SSF56112">
    <property type="entry name" value="Protein kinase-like (PK-like)"/>
    <property type="match status" value="1"/>
</dbReference>
<accession>A0A439CVB2</accession>
<protein>
    <recommendedName>
        <fullName evidence="3">Protein kinase domain-containing protein</fullName>
    </recommendedName>
</protein>
<reference evidence="1 2" key="1">
    <citation type="submission" date="2018-12" db="EMBL/GenBank/DDBJ databases">
        <title>Draft genome sequence of Xylaria grammica IHI A82.</title>
        <authorList>
            <person name="Buettner E."/>
            <person name="Kellner H."/>
        </authorList>
    </citation>
    <scope>NUCLEOTIDE SEQUENCE [LARGE SCALE GENOMIC DNA]</scope>
    <source>
        <strain evidence="1 2">IHI A82</strain>
    </source>
</reference>
<organism evidence="1 2">
    <name type="scientific">Xylaria grammica</name>
    <dbReference type="NCBI Taxonomy" id="363999"/>
    <lineage>
        <taxon>Eukaryota</taxon>
        <taxon>Fungi</taxon>
        <taxon>Dikarya</taxon>
        <taxon>Ascomycota</taxon>
        <taxon>Pezizomycotina</taxon>
        <taxon>Sordariomycetes</taxon>
        <taxon>Xylariomycetidae</taxon>
        <taxon>Xylariales</taxon>
        <taxon>Xylariaceae</taxon>
        <taxon>Xylaria</taxon>
    </lineage>
</organism>
<evidence type="ECO:0008006" key="3">
    <source>
        <dbReference type="Google" id="ProtNLM"/>
    </source>
</evidence>
<gene>
    <name evidence="1" type="ORF">EKO27_g9031</name>
</gene>
<keyword evidence="2" id="KW-1185">Reference proteome</keyword>
<comment type="caution">
    <text evidence="1">The sequence shown here is derived from an EMBL/GenBank/DDBJ whole genome shotgun (WGS) entry which is preliminary data.</text>
</comment>
<dbReference type="Pfam" id="PF13095">
    <property type="entry name" value="FTA2"/>
    <property type="match status" value="1"/>
</dbReference>
<dbReference type="STRING" id="363999.A0A439CVB2"/>
<sequence length="351" mass="41564">MTLLPPVNGPNIGPFKYFGPKLNIKFIVELGDSEYACVWKVDIGGVIYALKLFKREITIEDIDPSRRKQLEERDDIDENEILQSLDPFSNECRAYGRLEEVKKTNIGAACYGYLLLNHNYARDDLDGADFSELEWVESKEQNPGQKVQVRAIVKEYMASHFPFSEQMIPQMLQNLKTLHRYGIIHQGIHEDNYREGLLIDFSTALTVPHYLLDKKRGFSTLEEMYDYDVEDGSAFDLMISKWSAYNDIRVWHRFLPNPRYRVRLRSEKRTIEALESNDIPAFIQEGEERRKKLRAELRWHAADYKWKEKTKKQKVKRIRIRKKVRRSSFSQLLDRQNPRRLPRNLEQMPYL</sequence>
<dbReference type="EMBL" id="RYZI01000370">
    <property type="protein sequence ID" value="RWA06075.1"/>
    <property type="molecule type" value="Genomic_DNA"/>
</dbReference>
<dbReference type="InterPro" id="IPR025213">
    <property type="entry name" value="Sim4_Fta2"/>
</dbReference>